<dbReference type="Pfam" id="PF04954">
    <property type="entry name" value="SIP"/>
    <property type="match status" value="1"/>
</dbReference>
<dbReference type="Gene3D" id="2.40.30.10">
    <property type="entry name" value="Translation factors"/>
    <property type="match status" value="1"/>
</dbReference>
<dbReference type="AlphaFoldDB" id="A0A849BGQ7"/>
<feature type="compositionally biased region" description="Low complexity" evidence="1">
    <location>
        <begin position="1"/>
        <end position="17"/>
    </location>
</feature>
<dbReference type="Proteomes" id="UP000555552">
    <property type="component" value="Unassembled WGS sequence"/>
</dbReference>
<evidence type="ECO:0000313" key="4">
    <source>
        <dbReference type="Proteomes" id="UP000555552"/>
    </source>
</evidence>
<organism evidence="3 4">
    <name type="scientific">Pseudokineococcus marinus</name>
    <dbReference type="NCBI Taxonomy" id="351215"/>
    <lineage>
        <taxon>Bacteria</taxon>
        <taxon>Bacillati</taxon>
        <taxon>Actinomycetota</taxon>
        <taxon>Actinomycetes</taxon>
        <taxon>Kineosporiales</taxon>
        <taxon>Kineosporiaceae</taxon>
        <taxon>Pseudokineococcus</taxon>
    </lineage>
</organism>
<dbReference type="PANTHER" id="PTHR30157:SF0">
    <property type="entry name" value="NADPH-DEPENDENT FERRIC-CHELATE REDUCTASE"/>
    <property type="match status" value="1"/>
</dbReference>
<feature type="domain" description="FAD-binding FR-type" evidence="2">
    <location>
        <begin position="47"/>
        <end position="181"/>
    </location>
</feature>
<dbReference type="CDD" id="cd06193">
    <property type="entry name" value="siderophore_interacting"/>
    <property type="match status" value="1"/>
</dbReference>
<accession>A0A849BGQ7</accession>
<dbReference type="Pfam" id="PF08021">
    <property type="entry name" value="FAD_binding_9"/>
    <property type="match status" value="1"/>
</dbReference>
<dbReference type="EMBL" id="JABEMA010000030">
    <property type="protein sequence ID" value="NNH22279.1"/>
    <property type="molecule type" value="Genomic_DNA"/>
</dbReference>
<dbReference type="PANTHER" id="PTHR30157">
    <property type="entry name" value="FERRIC REDUCTASE, NADPH-DEPENDENT"/>
    <property type="match status" value="1"/>
</dbReference>
<dbReference type="InterPro" id="IPR017927">
    <property type="entry name" value="FAD-bd_FR_type"/>
</dbReference>
<dbReference type="InterPro" id="IPR017938">
    <property type="entry name" value="Riboflavin_synthase-like_b-brl"/>
</dbReference>
<sequence>MTTTTEARPAPAPAQSAPHRERAATSPQDAGRVGAVRRRPVRERLAAVAVPVRVSAVRRVTPSVVRVTLAGEDLRATPALGADQYFRLLLPRPGQQRPRLPETERWWPEMQAMPADERPVLRNYTVRDARPADGELDVDLVAHGETGPASAWALRAAPGDEVGVIVQDTCFAPPAGTGHVLLVADATGVPAAAGILAALPAGTTATVLVEVPTAQDAPDLPARDGVEVSWRVAGDAGSLLEDVAARSLPAAGVYAWVAGEAALATSVRRHLVRERGLGLHRSELWRLGALADVLAGPLGHHAEGALA</sequence>
<proteinExistence type="predicted"/>
<dbReference type="SUPFAM" id="SSF63380">
    <property type="entry name" value="Riboflavin synthase domain-like"/>
    <property type="match status" value="1"/>
</dbReference>
<evidence type="ECO:0000313" key="3">
    <source>
        <dbReference type="EMBL" id="NNH22279.1"/>
    </source>
</evidence>
<feature type="region of interest" description="Disordered" evidence="1">
    <location>
        <begin position="1"/>
        <end position="34"/>
    </location>
</feature>
<dbReference type="PROSITE" id="PS51384">
    <property type="entry name" value="FAD_FR"/>
    <property type="match status" value="1"/>
</dbReference>
<dbReference type="InterPro" id="IPR013113">
    <property type="entry name" value="SIP_FAD-bd"/>
</dbReference>
<dbReference type="InterPro" id="IPR039374">
    <property type="entry name" value="SIP_fam"/>
</dbReference>
<dbReference type="InterPro" id="IPR007037">
    <property type="entry name" value="SIP_rossman_dom"/>
</dbReference>
<reference evidence="3 4" key="1">
    <citation type="submission" date="2020-05" db="EMBL/GenBank/DDBJ databases">
        <title>MicrobeNet Type strains.</title>
        <authorList>
            <person name="Nicholson A.C."/>
        </authorList>
    </citation>
    <scope>NUCLEOTIDE SEQUENCE [LARGE SCALE GENOMIC DNA]</scope>
    <source>
        <strain evidence="3 4">JCM 14547</strain>
    </source>
</reference>
<dbReference type="InterPro" id="IPR039261">
    <property type="entry name" value="FNR_nucleotide-bd"/>
</dbReference>
<protein>
    <submittedName>
        <fullName evidence="3">Siderophore-interacting protein</fullName>
    </submittedName>
</protein>
<gene>
    <name evidence="3" type="ORF">HLB09_04095</name>
</gene>
<dbReference type="GO" id="GO:0016491">
    <property type="term" value="F:oxidoreductase activity"/>
    <property type="evidence" value="ECO:0007669"/>
    <property type="project" value="InterPro"/>
</dbReference>
<dbReference type="RefSeq" id="WP_171202131.1">
    <property type="nucleotide sequence ID" value="NZ_JABEMA010000030.1"/>
</dbReference>
<evidence type="ECO:0000256" key="1">
    <source>
        <dbReference type="SAM" id="MobiDB-lite"/>
    </source>
</evidence>
<dbReference type="Gene3D" id="3.40.50.80">
    <property type="entry name" value="Nucleotide-binding domain of ferredoxin-NADP reductase (FNR) module"/>
    <property type="match status" value="1"/>
</dbReference>
<keyword evidence="4" id="KW-1185">Reference proteome</keyword>
<evidence type="ECO:0000259" key="2">
    <source>
        <dbReference type="PROSITE" id="PS51384"/>
    </source>
</evidence>
<name>A0A849BGQ7_9ACTN</name>
<comment type="caution">
    <text evidence="3">The sequence shown here is derived from an EMBL/GenBank/DDBJ whole genome shotgun (WGS) entry which is preliminary data.</text>
</comment>